<organism evidence="2 3">
    <name type="scientific">Pholiota conissans</name>
    <dbReference type="NCBI Taxonomy" id="109636"/>
    <lineage>
        <taxon>Eukaryota</taxon>
        <taxon>Fungi</taxon>
        <taxon>Dikarya</taxon>
        <taxon>Basidiomycota</taxon>
        <taxon>Agaricomycotina</taxon>
        <taxon>Agaricomycetes</taxon>
        <taxon>Agaricomycetidae</taxon>
        <taxon>Agaricales</taxon>
        <taxon>Agaricineae</taxon>
        <taxon>Strophariaceae</taxon>
        <taxon>Pholiota</taxon>
    </lineage>
</organism>
<feature type="region of interest" description="Disordered" evidence="1">
    <location>
        <begin position="191"/>
        <end position="212"/>
    </location>
</feature>
<comment type="caution">
    <text evidence="2">The sequence shown here is derived from an EMBL/GenBank/DDBJ whole genome shotgun (WGS) entry which is preliminary data.</text>
</comment>
<feature type="compositionally biased region" description="Gly residues" evidence="1">
    <location>
        <begin position="98"/>
        <end position="110"/>
    </location>
</feature>
<evidence type="ECO:0000313" key="2">
    <source>
        <dbReference type="EMBL" id="KAF9477959.1"/>
    </source>
</evidence>
<dbReference type="EMBL" id="MU155246">
    <property type="protein sequence ID" value="KAF9477959.1"/>
    <property type="molecule type" value="Genomic_DNA"/>
</dbReference>
<dbReference type="OrthoDB" id="2590620at2759"/>
<feature type="compositionally biased region" description="Polar residues" evidence="1">
    <location>
        <begin position="1"/>
        <end position="11"/>
    </location>
</feature>
<dbReference type="Proteomes" id="UP000807469">
    <property type="component" value="Unassembled WGS sequence"/>
</dbReference>
<accession>A0A9P5Z0L6</accession>
<evidence type="ECO:0000313" key="3">
    <source>
        <dbReference type="Proteomes" id="UP000807469"/>
    </source>
</evidence>
<proteinExistence type="predicted"/>
<dbReference type="AlphaFoldDB" id="A0A9P5Z0L6"/>
<protein>
    <submittedName>
        <fullName evidence="2">Uncharacterized protein</fullName>
    </submittedName>
</protein>
<evidence type="ECO:0000256" key="1">
    <source>
        <dbReference type="SAM" id="MobiDB-lite"/>
    </source>
</evidence>
<gene>
    <name evidence="2" type="ORF">BDN70DRAFT_896110</name>
</gene>
<reference evidence="2" key="1">
    <citation type="submission" date="2020-11" db="EMBL/GenBank/DDBJ databases">
        <authorList>
            <consortium name="DOE Joint Genome Institute"/>
            <person name="Ahrendt S."/>
            <person name="Riley R."/>
            <person name="Andreopoulos W."/>
            <person name="Labutti K."/>
            <person name="Pangilinan J."/>
            <person name="Ruiz-Duenas F.J."/>
            <person name="Barrasa J.M."/>
            <person name="Sanchez-Garcia M."/>
            <person name="Camarero S."/>
            <person name="Miyauchi S."/>
            <person name="Serrano A."/>
            <person name="Linde D."/>
            <person name="Babiker R."/>
            <person name="Drula E."/>
            <person name="Ayuso-Fernandez I."/>
            <person name="Pacheco R."/>
            <person name="Padilla G."/>
            <person name="Ferreira P."/>
            <person name="Barriuso J."/>
            <person name="Kellner H."/>
            <person name="Castanera R."/>
            <person name="Alfaro M."/>
            <person name="Ramirez L."/>
            <person name="Pisabarro A.G."/>
            <person name="Kuo A."/>
            <person name="Tritt A."/>
            <person name="Lipzen A."/>
            <person name="He G."/>
            <person name="Yan M."/>
            <person name="Ng V."/>
            <person name="Cullen D."/>
            <person name="Martin F."/>
            <person name="Rosso M.-N."/>
            <person name="Henrissat B."/>
            <person name="Hibbett D."/>
            <person name="Martinez A.T."/>
            <person name="Grigoriev I.V."/>
        </authorList>
    </citation>
    <scope>NUCLEOTIDE SEQUENCE</scope>
    <source>
        <strain evidence="2">CIRM-BRFM 674</strain>
    </source>
</reference>
<name>A0A9P5Z0L6_9AGAR</name>
<feature type="region of interest" description="Disordered" evidence="1">
    <location>
        <begin position="1"/>
        <end position="117"/>
    </location>
</feature>
<feature type="compositionally biased region" description="Polar residues" evidence="1">
    <location>
        <begin position="54"/>
        <end position="80"/>
    </location>
</feature>
<keyword evidence="3" id="KW-1185">Reference proteome</keyword>
<sequence>MPLFGSSNNNENDIRGVTDNSVGGGRHHHVQGHPTDQAALNDYPGQIPGAGMGNVNTFGQTQASGPGGNYNDNNFPSSGQHGSGHPIAQEVPYASTGIGSGHQGYSGGRGVPAAGAIDHGTSETSGAHGVGGKLSGKIESAIGSIVGSDALKAKGLQKEQEANSVKLQGRELAEAERLEREALMRRERAVAHGANPGNSGLGAGNPGVGGQF</sequence>
<feature type="compositionally biased region" description="Gly residues" evidence="1">
    <location>
        <begin position="199"/>
        <end position="212"/>
    </location>
</feature>